<keyword evidence="3 9" id="KW-0812">Transmembrane</keyword>
<evidence type="ECO:0000256" key="3">
    <source>
        <dbReference type="ARBA" id="ARBA00022692"/>
    </source>
</evidence>
<dbReference type="RefSeq" id="XP_028518823.1">
    <property type="nucleotide sequence ID" value="XM_028663022.1"/>
</dbReference>
<dbReference type="OMA" id="CETDHIV"/>
<protein>
    <recommendedName>
        <fullName evidence="11">G-protein coupled receptors family 1 profile domain-containing protein</fullName>
    </recommendedName>
</protein>
<evidence type="ECO:0000256" key="9">
    <source>
        <dbReference type="RuleBase" id="RU000688"/>
    </source>
</evidence>
<evidence type="ECO:0000256" key="7">
    <source>
        <dbReference type="ARBA" id="ARBA00023170"/>
    </source>
</evidence>
<dbReference type="PRINTS" id="PR00237">
    <property type="entry name" value="GPCRRHODOPSN"/>
</dbReference>
<evidence type="ECO:0000256" key="1">
    <source>
        <dbReference type="ARBA" id="ARBA00004651"/>
    </source>
</evidence>
<keyword evidence="6 10" id="KW-0472">Membrane</keyword>
<proteinExistence type="inferred from homology"/>
<evidence type="ECO:0000256" key="6">
    <source>
        <dbReference type="ARBA" id="ARBA00023136"/>
    </source>
</evidence>
<dbReference type="Gene3D" id="1.20.1070.10">
    <property type="entry name" value="Rhodopsin 7-helix transmembrane proteins"/>
    <property type="match status" value="1"/>
</dbReference>
<evidence type="ECO:0000313" key="13">
    <source>
        <dbReference type="Proteomes" id="UP000887567"/>
    </source>
</evidence>
<evidence type="ECO:0000313" key="12">
    <source>
        <dbReference type="EnsemblMetazoa" id="XP_020914211.1"/>
    </source>
</evidence>
<dbReference type="RefSeq" id="XP_020914210.1">
    <property type="nucleotide sequence ID" value="XM_021058551.2"/>
</dbReference>
<dbReference type="Proteomes" id="UP000887567">
    <property type="component" value="Unplaced"/>
</dbReference>
<comment type="similarity">
    <text evidence="9">Belongs to the G-protein coupled receptor 1 family.</text>
</comment>
<dbReference type="AlphaFoldDB" id="A0A913Y3J8"/>
<feature type="transmembrane region" description="Helical" evidence="10">
    <location>
        <begin position="181"/>
        <end position="203"/>
    </location>
</feature>
<keyword evidence="7 9" id="KW-0675">Receptor</keyword>
<keyword evidence="13" id="KW-1185">Reference proteome</keyword>
<accession>A0A913Y3J8</accession>
<evidence type="ECO:0000256" key="10">
    <source>
        <dbReference type="SAM" id="Phobius"/>
    </source>
</evidence>
<evidence type="ECO:0000256" key="5">
    <source>
        <dbReference type="ARBA" id="ARBA00023040"/>
    </source>
</evidence>
<keyword evidence="5 9" id="KW-0297">G-protein coupled receptor</keyword>
<name>A0A913Y3J8_EXADI</name>
<sequence>MVVNNDTNIRCAENLMANPADIIQVLFLTIVMALSLLGNFSILYVILRVRRLHCPTGFLLVNLAMIDIMMTVTLLPIRIPGILVESRVFNETSCMIIGYIQNLLSYACVLTVVAISLDRYLAIVLPLRYKSRVTGSRTTIAITCIWVFSILCSCFPFVGFGKYSFIPGLWLCDSIYQTNTGFTYFKLSSSYFVPLIIISYLYFKIFRVSRHHSKQIRREVEAMNFRENSVSVEVETQVGKINDVSGQFCLRKPHSALKSEVKTALTLGFVVGALFVSWAPHIVLTVWTSCSAQNNHMVAYEVSSFMYYLNVMINPYIYGYLNRTIKSQLKKYINNAIDHCSSLCAKTNKVTPSIIIIGPGEETRTGNF</sequence>
<keyword evidence="4 10" id="KW-1133">Transmembrane helix</keyword>
<dbReference type="SMART" id="SM01381">
    <property type="entry name" value="7TM_GPCR_Srsx"/>
    <property type="match status" value="1"/>
</dbReference>
<dbReference type="GeneID" id="110251809"/>
<evidence type="ECO:0000256" key="2">
    <source>
        <dbReference type="ARBA" id="ARBA00022475"/>
    </source>
</evidence>
<evidence type="ECO:0000259" key="11">
    <source>
        <dbReference type="PROSITE" id="PS50262"/>
    </source>
</evidence>
<dbReference type="PROSITE" id="PS50262">
    <property type="entry name" value="G_PROTEIN_RECEP_F1_2"/>
    <property type="match status" value="1"/>
</dbReference>
<feature type="transmembrane region" description="Helical" evidence="10">
    <location>
        <begin position="264"/>
        <end position="284"/>
    </location>
</feature>
<dbReference type="PROSITE" id="PS00237">
    <property type="entry name" value="G_PROTEIN_RECEP_F1_1"/>
    <property type="match status" value="1"/>
</dbReference>
<dbReference type="OrthoDB" id="10071887at2759"/>
<dbReference type="InterPro" id="IPR017452">
    <property type="entry name" value="GPCR_Rhodpsn_7TM"/>
</dbReference>
<feature type="transmembrane region" description="Helical" evidence="10">
    <location>
        <begin position="103"/>
        <end position="127"/>
    </location>
</feature>
<feature type="transmembrane region" description="Helical" evidence="10">
    <location>
        <begin position="22"/>
        <end position="47"/>
    </location>
</feature>
<dbReference type="KEGG" id="epa:110251809"/>
<comment type="subcellular location">
    <subcellularLocation>
        <location evidence="1">Cell membrane</location>
        <topology evidence="1">Multi-pass membrane protein</topology>
    </subcellularLocation>
</comment>
<dbReference type="EnsemblMetazoa" id="XM_021058551.2">
    <property type="protein sequence ID" value="XP_020914210.1"/>
    <property type="gene ID" value="LOC110251809"/>
</dbReference>
<dbReference type="EnsemblMetazoa" id="XM_028663022.1">
    <property type="protein sequence ID" value="XP_028518823.1"/>
    <property type="gene ID" value="LOC110251809"/>
</dbReference>
<keyword evidence="2" id="KW-1003">Cell membrane</keyword>
<feature type="transmembrane region" description="Helical" evidence="10">
    <location>
        <begin position="304"/>
        <end position="321"/>
    </location>
</feature>
<reference evidence="12" key="1">
    <citation type="submission" date="2022-11" db="UniProtKB">
        <authorList>
            <consortium name="EnsemblMetazoa"/>
        </authorList>
    </citation>
    <scope>IDENTIFICATION</scope>
</reference>
<dbReference type="EnsemblMetazoa" id="XM_021058552.2">
    <property type="protein sequence ID" value="XP_020914211.1"/>
    <property type="gene ID" value="LOC110251809"/>
</dbReference>
<dbReference type="InterPro" id="IPR000276">
    <property type="entry name" value="GPCR_Rhodpsn"/>
</dbReference>
<keyword evidence="8 9" id="KW-0807">Transducer</keyword>
<dbReference type="PANTHER" id="PTHR22752:SF14">
    <property type="entry name" value="G-PROTEIN COUPLED RECEPTORS FAMILY 1 PROFILE DOMAIN-CONTAINING PROTEIN"/>
    <property type="match status" value="1"/>
</dbReference>
<dbReference type="PANTHER" id="PTHR22752">
    <property type="entry name" value="G PROTEIN-COUPLED RECEPTOR"/>
    <property type="match status" value="1"/>
</dbReference>
<dbReference type="Pfam" id="PF00001">
    <property type="entry name" value="7tm_1"/>
    <property type="match status" value="1"/>
</dbReference>
<dbReference type="CDD" id="cd00637">
    <property type="entry name" value="7tm_classA_rhodopsin-like"/>
    <property type="match status" value="1"/>
</dbReference>
<feature type="domain" description="G-protein coupled receptors family 1 profile" evidence="11">
    <location>
        <begin position="38"/>
        <end position="318"/>
    </location>
</feature>
<evidence type="ECO:0000256" key="8">
    <source>
        <dbReference type="ARBA" id="ARBA00023224"/>
    </source>
</evidence>
<dbReference type="GO" id="GO:0005886">
    <property type="term" value="C:plasma membrane"/>
    <property type="evidence" value="ECO:0007669"/>
    <property type="project" value="UniProtKB-SubCell"/>
</dbReference>
<organism evidence="12 13">
    <name type="scientific">Exaiptasia diaphana</name>
    <name type="common">Tropical sea anemone</name>
    <name type="synonym">Aiptasia pulchella</name>
    <dbReference type="NCBI Taxonomy" id="2652724"/>
    <lineage>
        <taxon>Eukaryota</taxon>
        <taxon>Metazoa</taxon>
        <taxon>Cnidaria</taxon>
        <taxon>Anthozoa</taxon>
        <taxon>Hexacorallia</taxon>
        <taxon>Actiniaria</taxon>
        <taxon>Aiptasiidae</taxon>
        <taxon>Exaiptasia</taxon>
    </lineage>
</organism>
<evidence type="ECO:0000256" key="4">
    <source>
        <dbReference type="ARBA" id="ARBA00022989"/>
    </source>
</evidence>
<feature type="transmembrane region" description="Helical" evidence="10">
    <location>
        <begin position="139"/>
        <end position="161"/>
    </location>
</feature>
<dbReference type="SUPFAM" id="SSF81321">
    <property type="entry name" value="Family A G protein-coupled receptor-like"/>
    <property type="match status" value="1"/>
</dbReference>
<feature type="transmembrane region" description="Helical" evidence="10">
    <location>
        <begin position="59"/>
        <end position="83"/>
    </location>
</feature>
<dbReference type="RefSeq" id="XP_020914211.1">
    <property type="nucleotide sequence ID" value="XM_021058552.2"/>
</dbReference>
<dbReference type="GO" id="GO:0004930">
    <property type="term" value="F:G protein-coupled receptor activity"/>
    <property type="evidence" value="ECO:0007669"/>
    <property type="project" value="UniProtKB-KW"/>
</dbReference>